<dbReference type="EMBL" id="WCEW01000033">
    <property type="protein sequence ID" value="MTE91382.1"/>
    <property type="molecule type" value="Genomic_DNA"/>
</dbReference>
<protein>
    <submittedName>
        <fullName evidence="2">Conjugal transfer transcriptional regulator TraJ</fullName>
    </submittedName>
</protein>
<dbReference type="Pfam" id="PF21983">
    <property type="entry name" value="NikA-like"/>
    <property type="match status" value="1"/>
</dbReference>
<dbReference type="InterPro" id="IPR053842">
    <property type="entry name" value="NikA-like"/>
</dbReference>
<evidence type="ECO:0000313" key="5">
    <source>
        <dbReference type="Proteomes" id="UP001247581"/>
    </source>
</evidence>
<evidence type="ECO:0000313" key="2">
    <source>
        <dbReference type="EMBL" id="MDR6046576.1"/>
    </source>
</evidence>
<reference evidence="3 4" key="2">
    <citation type="submission" date="2019-10" db="EMBL/GenBank/DDBJ databases">
        <title>Comparative genomic analysis of antimicrobial resistant Escherichia coli of diverse origin.</title>
        <authorList>
            <person name="Ghatak S."/>
            <person name="Milton A.P."/>
            <person name="Rhetso K."/>
            <person name="Purkait D."/>
            <person name="Das S."/>
            <person name="Puro K.-U."/>
            <person name="Shakuntala I."/>
            <person name="Sen A."/>
            <person name="Sanjukta R."/>
            <person name="Priya G.B."/>
            <person name="Mawlong M."/>
            <person name="Lyngdoh V."/>
            <person name="Rynghang J."/>
            <person name="Mawphlang B.L."/>
        </authorList>
    </citation>
    <scope>NUCLEOTIDE SEQUENCE [LARGE SCALE GENOMIC DNA]</scope>
    <source>
        <strain evidence="3 4">SE161</strain>
    </source>
</reference>
<evidence type="ECO:0000313" key="4">
    <source>
        <dbReference type="Proteomes" id="UP000486847"/>
    </source>
</evidence>
<sequence>MTEQVKTTRKHGKHIRVPVLPEEEAIIKRNADAAGLSTAAFLRKVGMGYEVESMVDIEQVQELSRVNGDLGRLGGLLKLWLSNDERTRNFSPSLIKTLLGKIESTQNELRTVMDRILSK</sequence>
<keyword evidence="1" id="KW-0614">Plasmid</keyword>
<dbReference type="EMBL" id="MF136778">
    <property type="protein sequence ID" value="ASS85598.1"/>
    <property type="molecule type" value="Genomic_DNA"/>
</dbReference>
<geneLocation type="plasmid" evidence="1">
    <name>pHKSHmcr1_P2_p1</name>
</geneLocation>
<name>A0A223DRH4_ECOLX</name>
<evidence type="ECO:0000313" key="1">
    <source>
        <dbReference type="EMBL" id="ASS85598.1"/>
    </source>
</evidence>
<dbReference type="RefSeq" id="WP_048207648.1">
    <property type="nucleotide sequence ID" value="NZ_AP021897.1"/>
</dbReference>
<evidence type="ECO:0000313" key="3">
    <source>
        <dbReference type="EMBL" id="MTE91382.1"/>
    </source>
</evidence>
<reference evidence="2 5" key="3">
    <citation type="submission" date="2022-07" db="EMBL/GenBank/DDBJ databases">
        <title>The wastewater resistome of Residential Aged Care Facilities indicates a role of antimicrobial stewardship in reducing resistance.</title>
        <authorList>
            <person name="Sapula S."/>
            <person name="Hart B.J."/>
            <person name="Henrietta V."/>
            <person name="Amsalu A."/>
            <person name="Jon W."/>
            <person name="Siderius N."/>
            <person name="Nguyen L."/>
            <person name="Turnidge J."/>
            <person name="Gerber C."/>
        </authorList>
    </citation>
    <scope>NUCLEOTIDE SEQUENCE [LARGE SCALE GENOMIC DNA]</scope>
    <source>
        <strain evidence="2 5">ECA685</strain>
    </source>
</reference>
<dbReference type="Proteomes" id="UP000486847">
    <property type="component" value="Unassembled WGS sequence"/>
</dbReference>
<dbReference type="AlphaFoldDB" id="A0A223DRH4"/>
<dbReference type="NCBIfam" id="NF010451">
    <property type="entry name" value="PRK13877.1"/>
    <property type="match status" value="1"/>
</dbReference>
<proteinExistence type="predicted"/>
<gene>
    <name evidence="2" type="primary">traJ</name>
    <name evidence="3" type="ORF">F9B07_21680</name>
    <name evidence="2" type="ORF">NQD80_12275</name>
</gene>
<dbReference type="Proteomes" id="UP001247581">
    <property type="component" value="Unassembled WGS sequence"/>
</dbReference>
<dbReference type="EMBL" id="JANIDP010000030">
    <property type="protein sequence ID" value="MDR6046576.1"/>
    <property type="molecule type" value="Genomic_DNA"/>
</dbReference>
<reference evidence="1" key="1">
    <citation type="submission" date="2017-05" db="EMBL/GenBank/DDBJ databases">
        <title>A prospective study on human fecal carriage of Enterobacteriaceae possessing mcr-1 and mcr-2 genes in Hong Kong, with molecular characterization of IncP-1 and IncX4 types of mcr-1 plasmids coexisting in an Escherichia coli Sequence Type 201 isolate.</title>
        <authorList>
            <person name="Chan W.-S."/>
            <person name="Au C.-H."/>
            <person name="Ho D.N."/>
            <person name="Chan T.-L."/>
            <person name="Ma E.S.-K."/>
            <person name="Tang B.S.-F."/>
        </authorList>
    </citation>
    <scope>NUCLEOTIDE SEQUENCE</scope>
    <source>
        <strain evidence="1">HKSHmcr1_P2_EC</strain>
        <plasmid evidence="1">pHKSHmcr1_P2_p1</plasmid>
    </source>
</reference>
<organism evidence="1">
    <name type="scientific">Escherichia coli</name>
    <dbReference type="NCBI Taxonomy" id="562"/>
    <lineage>
        <taxon>Bacteria</taxon>
        <taxon>Pseudomonadati</taxon>
        <taxon>Pseudomonadota</taxon>
        <taxon>Gammaproteobacteria</taxon>
        <taxon>Enterobacterales</taxon>
        <taxon>Enterobacteriaceae</taxon>
        <taxon>Escherichia</taxon>
    </lineage>
</organism>
<accession>A0A223DRH4</accession>